<dbReference type="GO" id="GO:0004176">
    <property type="term" value="F:ATP-dependent peptidase activity"/>
    <property type="evidence" value="ECO:0007669"/>
    <property type="project" value="InterPro"/>
</dbReference>
<gene>
    <name evidence="1" type="ORF">A2Z22_01410</name>
</gene>
<protein>
    <submittedName>
        <fullName evidence="1">Uncharacterized protein</fullName>
    </submittedName>
</protein>
<comment type="caution">
    <text evidence="1">The sequence shown here is derived from an EMBL/GenBank/DDBJ whole genome shotgun (WGS) entry which is preliminary data.</text>
</comment>
<dbReference type="SUPFAM" id="SSF140990">
    <property type="entry name" value="FtsH protease domain-like"/>
    <property type="match status" value="1"/>
</dbReference>
<dbReference type="InterPro" id="IPR037219">
    <property type="entry name" value="Peptidase_M41-like"/>
</dbReference>
<dbReference type="GO" id="GO:0005524">
    <property type="term" value="F:ATP binding"/>
    <property type="evidence" value="ECO:0007669"/>
    <property type="project" value="InterPro"/>
</dbReference>
<dbReference type="GO" id="GO:0004222">
    <property type="term" value="F:metalloendopeptidase activity"/>
    <property type="evidence" value="ECO:0007669"/>
    <property type="project" value="InterPro"/>
</dbReference>
<sequence length="184" mass="19523">MERLKISGPEPVRKTLENGISIFAKKIITPRPIPGSVAEHEAAHVVAAGEIISASIIPTGDALGTTRPVKMTAVAAAAAAALGYDGTGWDLFLTEYVLGVDPNSAKEAARSVLSGKGEEIEEVATLLQERGTIDQTDVNEAEQNIIDRKEGVFPVEVTINRSGILYSFTTTTFHGEIVFSSDSI</sequence>
<dbReference type="EMBL" id="MGFS01000008">
    <property type="protein sequence ID" value="OGM11861.1"/>
    <property type="molecule type" value="Genomic_DNA"/>
</dbReference>
<dbReference type="GO" id="GO:0006508">
    <property type="term" value="P:proteolysis"/>
    <property type="evidence" value="ECO:0007669"/>
    <property type="project" value="InterPro"/>
</dbReference>
<evidence type="ECO:0000313" key="1">
    <source>
        <dbReference type="EMBL" id="OGM11861.1"/>
    </source>
</evidence>
<accession>A0A1F7XA28</accession>
<dbReference type="AlphaFoldDB" id="A0A1F7XA28"/>
<organism evidence="1 2">
    <name type="scientific">Candidatus Woesebacteria bacterium RBG_16_34_12</name>
    <dbReference type="NCBI Taxonomy" id="1802480"/>
    <lineage>
        <taxon>Bacteria</taxon>
        <taxon>Candidatus Woeseibacteriota</taxon>
    </lineage>
</organism>
<reference evidence="1 2" key="1">
    <citation type="journal article" date="2016" name="Nat. Commun.">
        <title>Thousands of microbial genomes shed light on interconnected biogeochemical processes in an aquifer system.</title>
        <authorList>
            <person name="Anantharaman K."/>
            <person name="Brown C.T."/>
            <person name="Hug L.A."/>
            <person name="Sharon I."/>
            <person name="Castelle C.J."/>
            <person name="Probst A.J."/>
            <person name="Thomas B.C."/>
            <person name="Singh A."/>
            <person name="Wilkins M.J."/>
            <person name="Karaoz U."/>
            <person name="Brodie E.L."/>
            <person name="Williams K.H."/>
            <person name="Hubbard S.S."/>
            <person name="Banfield J.F."/>
        </authorList>
    </citation>
    <scope>NUCLEOTIDE SEQUENCE [LARGE SCALE GENOMIC DNA]</scope>
</reference>
<dbReference type="Proteomes" id="UP000177053">
    <property type="component" value="Unassembled WGS sequence"/>
</dbReference>
<name>A0A1F7XA28_9BACT</name>
<proteinExistence type="predicted"/>
<evidence type="ECO:0000313" key="2">
    <source>
        <dbReference type="Proteomes" id="UP000177053"/>
    </source>
</evidence>